<keyword evidence="1" id="KW-0812">Transmembrane</keyword>
<keyword evidence="1" id="KW-0472">Membrane</keyword>
<dbReference type="AlphaFoldDB" id="A0A1Y1JQB7"/>
<evidence type="ECO:0000313" key="2">
    <source>
        <dbReference type="EMBL" id="GAW84629.1"/>
    </source>
</evidence>
<organism evidence="2 3">
    <name type="scientific">Plasmodium gonderi</name>
    <dbReference type="NCBI Taxonomy" id="77519"/>
    <lineage>
        <taxon>Eukaryota</taxon>
        <taxon>Sar</taxon>
        <taxon>Alveolata</taxon>
        <taxon>Apicomplexa</taxon>
        <taxon>Aconoidasida</taxon>
        <taxon>Haemosporida</taxon>
        <taxon>Plasmodiidae</taxon>
        <taxon>Plasmodium</taxon>
        <taxon>Plasmodium (Plasmodium)</taxon>
    </lineage>
</organism>
<comment type="caution">
    <text evidence="2">The sequence shown here is derived from an EMBL/GenBank/DDBJ whole genome shotgun (WGS) entry which is preliminary data.</text>
</comment>
<feature type="transmembrane region" description="Helical" evidence="1">
    <location>
        <begin position="301"/>
        <end position="320"/>
    </location>
</feature>
<dbReference type="OMA" id="IMANMNA"/>
<keyword evidence="3" id="KW-1185">Reference proteome</keyword>
<gene>
    <name evidence="2" type="ORF">PGO_004075</name>
</gene>
<dbReference type="InterPro" id="IPR008780">
    <property type="entry name" value="Plasmodium_Vir"/>
</dbReference>
<accession>A0A1Y1JQB7</accession>
<keyword evidence="1" id="KW-1133">Transmembrane helix</keyword>
<dbReference type="Proteomes" id="UP000195521">
    <property type="component" value="Unassembled WGS sequence"/>
</dbReference>
<dbReference type="Pfam" id="PF05795">
    <property type="entry name" value="Plasmodium_Vir"/>
    <property type="match status" value="1"/>
</dbReference>
<reference evidence="3" key="1">
    <citation type="submission" date="2017-04" db="EMBL/GenBank/DDBJ databases">
        <title>Plasmodium gonderi genome.</title>
        <authorList>
            <person name="Arisue N."/>
            <person name="Honma H."/>
            <person name="Kawai S."/>
            <person name="Tougan T."/>
            <person name="Tanabe K."/>
            <person name="Horii T."/>
        </authorList>
    </citation>
    <scope>NUCLEOTIDE SEQUENCE [LARGE SCALE GENOMIC DNA]</scope>
    <source>
        <strain evidence="3">ATCC 30045</strain>
    </source>
</reference>
<dbReference type="GeneID" id="39745437"/>
<evidence type="ECO:0000313" key="3">
    <source>
        <dbReference type="Proteomes" id="UP000195521"/>
    </source>
</evidence>
<sequence>MDHTCVNASKFYISLNDGSIKLPRTFEFCGNGVYSFRNNSRIKLLCSKFIKYLKKQDNISKDSYVKDNICDLLNFWLYEKLAAIFMEKHQERNNIYLQIMANMNAVYAWSSSPIPQNCIIDTKIVSYNDWGKRKQLYDYYVDHNYLRTMNNNSEKSCKELCDYVKGIQSLYNYFSEKDRETVNNDFPEFYSKYIQYDPKTTLTHLKCEEVKNIKDDATNVIHPEKHTIYTDHEQRKYSADEEGTYSSNKEGIYLEDEEIIYSVDEEGILKSRIVHSDMSTSELITSDVLHYKDSRFSLVKIFSTIVLVAVVIFVTFVVLYKLSPIGRKFRNINDTKINMICNRKAKKNKIYNHKLHYDNSFPDYLRWSYIGYNPV</sequence>
<protein>
    <submittedName>
        <fullName evidence="2">Variable surface protein</fullName>
    </submittedName>
</protein>
<dbReference type="RefSeq" id="XP_028547218.1">
    <property type="nucleotide sequence ID" value="XM_028691417.1"/>
</dbReference>
<name>A0A1Y1JQB7_PLAGO</name>
<proteinExistence type="predicted"/>
<dbReference type="EMBL" id="BDQF01000531">
    <property type="protein sequence ID" value="GAW84629.1"/>
    <property type="molecule type" value="Genomic_DNA"/>
</dbReference>
<evidence type="ECO:0000256" key="1">
    <source>
        <dbReference type="SAM" id="Phobius"/>
    </source>
</evidence>